<organism evidence="1 2">
    <name type="scientific">Araneus ventricosus</name>
    <name type="common">Orbweaver spider</name>
    <name type="synonym">Epeira ventricosa</name>
    <dbReference type="NCBI Taxonomy" id="182803"/>
    <lineage>
        <taxon>Eukaryota</taxon>
        <taxon>Metazoa</taxon>
        <taxon>Ecdysozoa</taxon>
        <taxon>Arthropoda</taxon>
        <taxon>Chelicerata</taxon>
        <taxon>Arachnida</taxon>
        <taxon>Araneae</taxon>
        <taxon>Araneomorphae</taxon>
        <taxon>Entelegynae</taxon>
        <taxon>Araneoidea</taxon>
        <taxon>Araneidae</taxon>
        <taxon>Araneus</taxon>
    </lineage>
</organism>
<reference evidence="1 2" key="1">
    <citation type="journal article" date="2019" name="Sci. Rep.">
        <title>Orb-weaving spider Araneus ventricosus genome elucidates the spidroin gene catalogue.</title>
        <authorList>
            <person name="Kono N."/>
            <person name="Nakamura H."/>
            <person name="Ohtoshi R."/>
            <person name="Moran D.A.P."/>
            <person name="Shinohara A."/>
            <person name="Yoshida Y."/>
            <person name="Fujiwara M."/>
            <person name="Mori M."/>
            <person name="Tomita M."/>
            <person name="Arakawa K."/>
        </authorList>
    </citation>
    <scope>NUCLEOTIDE SEQUENCE [LARGE SCALE GENOMIC DNA]</scope>
</reference>
<evidence type="ECO:0000313" key="2">
    <source>
        <dbReference type="Proteomes" id="UP000499080"/>
    </source>
</evidence>
<keyword evidence="2" id="KW-1185">Reference proteome</keyword>
<dbReference type="Proteomes" id="UP000499080">
    <property type="component" value="Unassembled WGS sequence"/>
</dbReference>
<accession>A0A4Y2HNL7</accession>
<dbReference type="EMBL" id="BGPR01002040">
    <property type="protein sequence ID" value="GBM66703.1"/>
    <property type="molecule type" value="Genomic_DNA"/>
</dbReference>
<protein>
    <submittedName>
        <fullName evidence="1">Uncharacterized protein</fullName>
    </submittedName>
</protein>
<proteinExistence type="predicted"/>
<gene>
    <name evidence="1" type="ORF">AVEN_275748_1</name>
</gene>
<dbReference type="AlphaFoldDB" id="A0A4Y2HNL7"/>
<evidence type="ECO:0000313" key="1">
    <source>
        <dbReference type="EMBL" id="GBM66703.1"/>
    </source>
</evidence>
<name>A0A4Y2HNL7_ARAVE</name>
<comment type="caution">
    <text evidence="1">The sequence shown here is derived from an EMBL/GenBank/DDBJ whole genome shotgun (WGS) entry which is preliminary data.</text>
</comment>
<sequence length="114" mass="12573">MGTTPAERLLTHGVRFIIHQARMHAGSSVESGLKPGTLQSGSRGLTTRAKRSSFCIMEIDINKLNILLFRPNFNCYKLSFNLTVVSSNLQIDFLPTSNRATALKFSTVAVVGFR</sequence>